<dbReference type="AlphaFoldDB" id="A0A6P4JJV9"/>
<dbReference type="InterPro" id="IPR027417">
    <property type="entry name" value="P-loop_NTPase"/>
</dbReference>
<feature type="signal peptide" evidence="3">
    <location>
        <begin position="1"/>
        <end position="18"/>
    </location>
</feature>
<evidence type="ECO:0000256" key="3">
    <source>
        <dbReference type="SAM" id="SignalP"/>
    </source>
</evidence>
<evidence type="ECO:0000313" key="4">
    <source>
        <dbReference type="Proteomes" id="UP001652661"/>
    </source>
</evidence>
<protein>
    <submittedName>
        <fullName evidence="5">L-seryl-tRNA(Sec) kinase</fullName>
    </submittedName>
</protein>
<name>A0A6P4JJV9_DROKI</name>
<keyword evidence="1" id="KW-0547">Nucleotide-binding</keyword>
<sequence>MAHICLLALIGLPGAGKSTLCGWLLGQQAALRSRHLVHLCYDDFLNARPTSSELPYKEQRALIFSLLRQIVSAIREGAAWPGQVRRTTAGNSNGSDGDYLILCDDNFYYRSMRYKLHQLCRDAGCVFGQIHVDSSLDSCLQANARRRGNDRVPDAVIREMHERMEAPGSEAWESNSLTVASADPEVAGSMILNFINSLNAKLVSEQSLPATGQDQQQEQSLAHGLDLLLRGRIKTLLNGMPQPADKRTASARLNEERKRILTRFRIDAGAGRQADLKYYVHLLN</sequence>
<dbReference type="GO" id="GO:0016301">
    <property type="term" value="F:kinase activity"/>
    <property type="evidence" value="ECO:0007669"/>
    <property type="project" value="UniProtKB-KW"/>
</dbReference>
<gene>
    <name evidence="5" type="primary">Pstk</name>
</gene>
<evidence type="ECO:0000256" key="1">
    <source>
        <dbReference type="ARBA" id="ARBA00022741"/>
    </source>
</evidence>
<dbReference type="OrthoDB" id="9972657at2759"/>
<dbReference type="GO" id="GO:0005524">
    <property type="term" value="F:ATP binding"/>
    <property type="evidence" value="ECO:0007669"/>
    <property type="project" value="UniProtKB-KW"/>
</dbReference>
<dbReference type="SUPFAM" id="SSF52540">
    <property type="entry name" value="P-loop containing nucleoside triphosphate hydrolases"/>
    <property type="match status" value="1"/>
</dbReference>
<reference evidence="5" key="1">
    <citation type="submission" date="2025-08" db="UniProtKB">
        <authorList>
            <consortium name="RefSeq"/>
        </authorList>
    </citation>
    <scope>IDENTIFICATION</scope>
    <source>
        <strain evidence="5">14028-0561.14</strain>
        <tissue evidence="5">Whole fly</tissue>
    </source>
</reference>
<dbReference type="PANTHER" id="PTHR20873">
    <property type="entry name" value="L-SERYL-TRNA(SEC) KINASE"/>
    <property type="match status" value="1"/>
</dbReference>
<keyword evidence="5" id="KW-0418">Kinase</keyword>
<keyword evidence="5" id="KW-0808">Transferase</keyword>
<dbReference type="Proteomes" id="UP001652661">
    <property type="component" value="Chromosome X"/>
</dbReference>
<keyword evidence="4" id="KW-1185">Reference proteome</keyword>
<dbReference type="Gene3D" id="3.40.50.300">
    <property type="entry name" value="P-loop containing nucleotide triphosphate hydrolases"/>
    <property type="match status" value="1"/>
</dbReference>
<accession>A0A6P4JJV9</accession>
<dbReference type="Pfam" id="PF08433">
    <property type="entry name" value="KTI12"/>
    <property type="match status" value="1"/>
</dbReference>
<evidence type="ECO:0000313" key="5">
    <source>
        <dbReference type="RefSeq" id="XP_017034929.1"/>
    </source>
</evidence>
<organism evidence="4 5">
    <name type="scientific">Drosophila kikkawai</name>
    <name type="common">Fruit fly</name>
    <dbReference type="NCBI Taxonomy" id="30033"/>
    <lineage>
        <taxon>Eukaryota</taxon>
        <taxon>Metazoa</taxon>
        <taxon>Ecdysozoa</taxon>
        <taxon>Arthropoda</taxon>
        <taxon>Hexapoda</taxon>
        <taxon>Insecta</taxon>
        <taxon>Pterygota</taxon>
        <taxon>Neoptera</taxon>
        <taxon>Endopterygota</taxon>
        <taxon>Diptera</taxon>
        <taxon>Brachycera</taxon>
        <taxon>Muscomorpha</taxon>
        <taxon>Ephydroidea</taxon>
        <taxon>Drosophilidae</taxon>
        <taxon>Drosophila</taxon>
        <taxon>Sophophora</taxon>
    </lineage>
</organism>
<dbReference type="GO" id="GO:0000049">
    <property type="term" value="F:tRNA binding"/>
    <property type="evidence" value="ECO:0007669"/>
    <property type="project" value="TreeGrafter"/>
</dbReference>
<proteinExistence type="predicted"/>
<keyword evidence="3" id="KW-0732">Signal</keyword>
<dbReference type="InterPro" id="IPR013641">
    <property type="entry name" value="KTI12/PSTK"/>
</dbReference>
<keyword evidence="2" id="KW-0067">ATP-binding</keyword>
<dbReference type="RefSeq" id="XP_017034929.1">
    <property type="nucleotide sequence ID" value="XM_017179440.3"/>
</dbReference>
<evidence type="ECO:0000256" key="2">
    <source>
        <dbReference type="ARBA" id="ARBA00022840"/>
    </source>
</evidence>
<feature type="chain" id="PRO_5028385844" evidence="3">
    <location>
        <begin position="19"/>
        <end position="284"/>
    </location>
</feature>
<dbReference type="InterPro" id="IPR052648">
    <property type="entry name" value="Ser-tRNA(Sec)_kinase"/>
</dbReference>
<dbReference type="PANTHER" id="PTHR20873:SF0">
    <property type="entry name" value="L-SERYL-TRNA(SEC) KINASE"/>
    <property type="match status" value="1"/>
</dbReference>